<gene>
    <name evidence="1" type="ORF">LCGC14_1928740</name>
</gene>
<comment type="caution">
    <text evidence="1">The sequence shown here is derived from an EMBL/GenBank/DDBJ whole genome shotgun (WGS) entry which is preliminary data.</text>
</comment>
<accession>A0A0F9I2H5</accession>
<organism evidence="1">
    <name type="scientific">marine sediment metagenome</name>
    <dbReference type="NCBI Taxonomy" id="412755"/>
    <lineage>
        <taxon>unclassified sequences</taxon>
        <taxon>metagenomes</taxon>
        <taxon>ecological metagenomes</taxon>
    </lineage>
</organism>
<dbReference type="EMBL" id="LAZR01020677">
    <property type="protein sequence ID" value="KKL88030.1"/>
    <property type="molecule type" value="Genomic_DNA"/>
</dbReference>
<reference evidence="1" key="1">
    <citation type="journal article" date="2015" name="Nature">
        <title>Complex archaea that bridge the gap between prokaryotes and eukaryotes.</title>
        <authorList>
            <person name="Spang A."/>
            <person name="Saw J.H."/>
            <person name="Jorgensen S.L."/>
            <person name="Zaremba-Niedzwiedzka K."/>
            <person name="Martijn J."/>
            <person name="Lind A.E."/>
            <person name="van Eijk R."/>
            <person name="Schleper C."/>
            <person name="Guy L."/>
            <person name="Ettema T.J."/>
        </authorList>
    </citation>
    <scope>NUCLEOTIDE SEQUENCE</scope>
</reference>
<protein>
    <submittedName>
        <fullName evidence="1">Uncharacterized protein</fullName>
    </submittedName>
</protein>
<name>A0A0F9I2H5_9ZZZZ</name>
<dbReference type="AlphaFoldDB" id="A0A0F9I2H5"/>
<proteinExistence type="predicted"/>
<evidence type="ECO:0000313" key="1">
    <source>
        <dbReference type="EMBL" id="KKL88030.1"/>
    </source>
</evidence>
<sequence>SYRGWLPNHCVQFPFGKPDDLNDWYDVTKLGSLRLRLKGGSGGSSNGTGAVVLQQFRRY</sequence>
<feature type="non-terminal residue" evidence="1">
    <location>
        <position position="1"/>
    </location>
</feature>